<dbReference type="InterPro" id="IPR051708">
    <property type="entry name" value="Plant_Aspart_Prot_A1"/>
</dbReference>
<dbReference type="EC" id="3.4.23.12" evidence="10"/>
<evidence type="ECO:0000256" key="5">
    <source>
        <dbReference type="ARBA" id="ARBA00023180"/>
    </source>
</evidence>
<dbReference type="InterPro" id="IPR001461">
    <property type="entry name" value="Aspartic_peptidase_A1"/>
</dbReference>
<evidence type="ECO:0000259" key="9">
    <source>
        <dbReference type="PROSITE" id="PS51767"/>
    </source>
</evidence>
<dbReference type="PRINTS" id="PR00792">
    <property type="entry name" value="PEPSIN"/>
</dbReference>
<dbReference type="Gene3D" id="2.40.70.10">
    <property type="entry name" value="Acid Proteases"/>
    <property type="match status" value="2"/>
</dbReference>
<evidence type="ECO:0000256" key="4">
    <source>
        <dbReference type="ARBA" id="ARBA00022801"/>
    </source>
</evidence>
<dbReference type="EMBL" id="PDCK01000043">
    <property type="protein sequence ID" value="PRQ30290.1"/>
    <property type="molecule type" value="Genomic_DNA"/>
</dbReference>
<feature type="signal peptide" evidence="8">
    <location>
        <begin position="1"/>
        <end position="23"/>
    </location>
</feature>
<comment type="caution">
    <text evidence="10">The sequence shown here is derived from an EMBL/GenBank/DDBJ whole genome shotgun (WGS) entry which is preliminary data.</text>
</comment>
<dbReference type="PANTHER" id="PTHR47967:SF69">
    <property type="entry name" value="ASPARTIC PROTEINASE NANA, CHLOROPLAST"/>
    <property type="match status" value="1"/>
</dbReference>
<keyword evidence="4 7" id="KW-0378">Hydrolase</keyword>
<evidence type="ECO:0000256" key="7">
    <source>
        <dbReference type="RuleBase" id="RU000454"/>
    </source>
</evidence>
<feature type="chain" id="PRO_5015171903" evidence="8">
    <location>
        <begin position="24"/>
        <end position="486"/>
    </location>
</feature>
<dbReference type="FunFam" id="2.40.70.10:FF:000033">
    <property type="entry name" value="Aspartyl protease family protein"/>
    <property type="match status" value="1"/>
</dbReference>
<evidence type="ECO:0000256" key="3">
    <source>
        <dbReference type="ARBA" id="ARBA00022750"/>
    </source>
</evidence>
<keyword evidence="5" id="KW-0325">Glycoprotein</keyword>
<feature type="active site" evidence="6">
    <location>
        <position position="366"/>
    </location>
</feature>
<dbReference type="SUPFAM" id="SSF50630">
    <property type="entry name" value="Acid proteases"/>
    <property type="match status" value="1"/>
</dbReference>
<dbReference type="OrthoDB" id="2747330at2759"/>
<dbReference type="InterPro" id="IPR032799">
    <property type="entry name" value="TAXi_C"/>
</dbReference>
<name>A0A2P6Q7Y8_ROSCH</name>
<sequence>MKGRPNAFLFIIFLLSALHGIFSVHSFLNELKQDEPMRLELIHRHSPKLNGHGLRDEMPKTQLELIEELHRHDLIRQQMISRKRQHHHHHIQTDLRRNALETASIAMPLSSGWDFGVGQYLVQVKVGTPSQRFLLIADTGSDLTWMKCKYRCGEKCGLKRAKMKKNKKKVFRATQSSTFKTIPCSSEMCKFELDFSLTICPTPLSPCKYDYRYAEKSGALGFFANEAVRVPLTNGGSAKLNDVLIGCTETIEGPKEASIWGGDGILGLGFSKHSFVAKAASNLGDKFSYCLIDHMSNKNVSSYLTFGGSAEPALRNSMSYTKLALGGPKIGPFYAVNLVGISVGGKMLKIPNEVWVENLGGGTIVDSGTSLTFLTSPAYIPIMAELTMALSKYEKIPLDAFEFCFNSTGYDESSVPRFAVHFADGAKFEPPVKSYVIDVAVQTKCLGFMSAIFPGTIVIGNIMQQNYLWEFDLRGGTLGFAPSSCT</sequence>
<evidence type="ECO:0000256" key="2">
    <source>
        <dbReference type="ARBA" id="ARBA00022670"/>
    </source>
</evidence>
<feature type="active site" evidence="6">
    <location>
        <position position="138"/>
    </location>
</feature>
<dbReference type="STRING" id="74649.A0A2P6Q7Y8"/>
<dbReference type="OMA" id="GSEFTWF"/>
<comment type="similarity">
    <text evidence="1 7">Belongs to the peptidase A1 family.</text>
</comment>
<feature type="domain" description="Peptidase A1" evidence="9">
    <location>
        <begin position="120"/>
        <end position="481"/>
    </location>
</feature>
<dbReference type="PANTHER" id="PTHR47967">
    <property type="entry name" value="OS07G0603500 PROTEIN-RELATED"/>
    <property type="match status" value="1"/>
</dbReference>
<dbReference type="Gramene" id="PRQ30290">
    <property type="protein sequence ID" value="PRQ30290"/>
    <property type="gene ID" value="RchiOBHm_Chr5g0023001"/>
</dbReference>
<evidence type="ECO:0000313" key="10">
    <source>
        <dbReference type="EMBL" id="PRQ30290.1"/>
    </source>
</evidence>
<keyword evidence="2 7" id="KW-0645">Protease</keyword>
<dbReference type="InterPro" id="IPR032861">
    <property type="entry name" value="TAXi_N"/>
</dbReference>
<dbReference type="GO" id="GO:0006508">
    <property type="term" value="P:proteolysis"/>
    <property type="evidence" value="ECO:0007669"/>
    <property type="project" value="UniProtKB-KW"/>
</dbReference>
<dbReference type="Pfam" id="PF14543">
    <property type="entry name" value="TAXi_N"/>
    <property type="match status" value="1"/>
</dbReference>
<keyword evidence="3 7" id="KW-0064">Aspartyl protease</keyword>
<dbReference type="AlphaFoldDB" id="A0A2P6Q7Y8"/>
<dbReference type="GO" id="GO:0004190">
    <property type="term" value="F:aspartic-type endopeptidase activity"/>
    <property type="evidence" value="ECO:0007669"/>
    <property type="project" value="UniProtKB-KW"/>
</dbReference>
<evidence type="ECO:0000313" key="11">
    <source>
        <dbReference type="Proteomes" id="UP000238479"/>
    </source>
</evidence>
<dbReference type="InterPro" id="IPR021109">
    <property type="entry name" value="Peptidase_aspartic_dom_sf"/>
</dbReference>
<evidence type="ECO:0000256" key="8">
    <source>
        <dbReference type="SAM" id="SignalP"/>
    </source>
</evidence>
<organism evidence="10 11">
    <name type="scientific">Rosa chinensis</name>
    <name type="common">China rose</name>
    <dbReference type="NCBI Taxonomy" id="74649"/>
    <lineage>
        <taxon>Eukaryota</taxon>
        <taxon>Viridiplantae</taxon>
        <taxon>Streptophyta</taxon>
        <taxon>Embryophyta</taxon>
        <taxon>Tracheophyta</taxon>
        <taxon>Spermatophyta</taxon>
        <taxon>Magnoliopsida</taxon>
        <taxon>eudicotyledons</taxon>
        <taxon>Gunneridae</taxon>
        <taxon>Pentapetalae</taxon>
        <taxon>rosids</taxon>
        <taxon>fabids</taxon>
        <taxon>Rosales</taxon>
        <taxon>Rosaceae</taxon>
        <taxon>Rosoideae</taxon>
        <taxon>Rosoideae incertae sedis</taxon>
        <taxon>Rosa</taxon>
    </lineage>
</organism>
<dbReference type="Pfam" id="PF14541">
    <property type="entry name" value="TAXi_C"/>
    <property type="match status" value="1"/>
</dbReference>
<gene>
    <name evidence="10" type="ORF">RchiOBHm_Chr5g0023001</name>
</gene>
<evidence type="ECO:0000256" key="6">
    <source>
        <dbReference type="PIRSR" id="PIRSR601461-1"/>
    </source>
</evidence>
<dbReference type="PROSITE" id="PS00141">
    <property type="entry name" value="ASP_PROTEASE"/>
    <property type="match status" value="1"/>
</dbReference>
<keyword evidence="8" id="KW-0732">Signal</keyword>
<protein>
    <submittedName>
        <fullName evidence="10">Putative nepenthesin</fullName>
        <ecNumber evidence="10">3.4.23.12</ecNumber>
    </submittedName>
</protein>
<dbReference type="InterPro" id="IPR033121">
    <property type="entry name" value="PEPTIDASE_A1"/>
</dbReference>
<dbReference type="CDD" id="cd05476">
    <property type="entry name" value="pepsin_A_like_plant"/>
    <property type="match status" value="1"/>
</dbReference>
<dbReference type="InterPro" id="IPR034161">
    <property type="entry name" value="Pepsin-like_plant"/>
</dbReference>
<dbReference type="PROSITE" id="PS51767">
    <property type="entry name" value="PEPTIDASE_A1"/>
    <property type="match status" value="1"/>
</dbReference>
<keyword evidence="11" id="KW-1185">Reference proteome</keyword>
<proteinExistence type="inferred from homology"/>
<accession>A0A2P6Q7Y8</accession>
<dbReference type="InterPro" id="IPR001969">
    <property type="entry name" value="Aspartic_peptidase_AS"/>
</dbReference>
<dbReference type="Proteomes" id="UP000238479">
    <property type="component" value="Chromosome 5"/>
</dbReference>
<reference evidence="10 11" key="1">
    <citation type="journal article" date="2018" name="Nat. Genet.">
        <title>The Rosa genome provides new insights in the design of modern roses.</title>
        <authorList>
            <person name="Bendahmane M."/>
        </authorList>
    </citation>
    <scope>NUCLEOTIDE SEQUENCE [LARGE SCALE GENOMIC DNA]</scope>
    <source>
        <strain evidence="11">cv. Old Blush</strain>
    </source>
</reference>
<evidence type="ECO:0000256" key="1">
    <source>
        <dbReference type="ARBA" id="ARBA00007447"/>
    </source>
</evidence>